<feature type="compositionally biased region" description="Basic and acidic residues" evidence="1">
    <location>
        <begin position="228"/>
        <end position="248"/>
    </location>
</feature>
<protein>
    <recommendedName>
        <fullName evidence="4">Large polyvalent protein-associated domain-containing protein</fullName>
    </recommendedName>
</protein>
<sequence>MSKLTKEMPTPDRADDKFVTAPDTAVFWSGRTRKMGGDERAAEIAQAMGSTTLEMLVRDRGISIPKYDSTDQTTIDAWEKASARFAAGASGTVRAMLGEKLREGNIWESHEFPALMQNTRVTRIIAIDPATLKETLLFDRSAESTRDQARNQQGTKEPSPDRKAAQAFMTESRENALERHPMLAGAYATMTAIEKHTHGSGLSNGQQLQVLTAARENIAKNIQQGHYPDIKIRDSKEVTSEREHAYQR</sequence>
<reference evidence="2 3" key="1">
    <citation type="submission" date="2019-12" db="EMBL/GenBank/DDBJ databases">
        <authorList>
            <person name="Li C."/>
            <person name="Zhao J."/>
        </authorList>
    </citation>
    <scope>NUCLEOTIDE SEQUENCE [LARGE SCALE GENOMIC DNA]</scope>
    <source>
        <strain evidence="2 3">NEAU-DD11</strain>
    </source>
</reference>
<dbReference type="AlphaFoldDB" id="A0A7X3G850"/>
<accession>A0A7X3G850</accession>
<gene>
    <name evidence="2" type="ORF">GPY61_31500</name>
</gene>
<dbReference type="Proteomes" id="UP000443353">
    <property type="component" value="Unassembled WGS sequence"/>
</dbReference>
<proteinExistence type="predicted"/>
<evidence type="ECO:0008006" key="4">
    <source>
        <dbReference type="Google" id="ProtNLM"/>
    </source>
</evidence>
<name>A0A7X3G850_9BURK</name>
<feature type="compositionally biased region" description="Basic and acidic residues" evidence="1">
    <location>
        <begin position="138"/>
        <end position="149"/>
    </location>
</feature>
<feature type="region of interest" description="Disordered" evidence="1">
    <location>
        <begin position="225"/>
        <end position="248"/>
    </location>
</feature>
<evidence type="ECO:0000256" key="1">
    <source>
        <dbReference type="SAM" id="MobiDB-lite"/>
    </source>
</evidence>
<evidence type="ECO:0000313" key="3">
    <source>
        <dbReference type="Proteomes" id="UP000443353"/>
    </source>
</evidence>
<keyword evidence="3" id="KW-1185">Reference proteome</keyword>
<evidence type="ECO:0000313" key="2">
    <source>
        <dbReference type="EMBL" id="MVW64452.1"/>
    </source>
</evidence>
<feature type="region of interest" description="Disordered" evidence="1">
    <location>
        <begin position="138"/>
        <end position="163"/>
    </location>
</feature>
<dbReference type="RefSeq" id="WP_160410888.1">
    <property type="nucleotide sequence ID" value="NZ_WSES01000016.1"/>
</dbReference>
<dbReference type="EMBL" id="WSES01000016">
    <property type="protein sequence ID" value="MVW64452.1"/>
    <property type="molecule type" value="Genomic_DNA"/>
</dbReference>
<dbReference type="SUPFAM" id="SSF52309">
    <property type="entry name" value="N-(deoxy)ribosyltransferase-like"/>
    <property type="match status" value="1"/>
</dbReference>
<comment type="caution">
    <text evidence="2">The sequence shown here is derived from an EMBL/GenBank/DDBJ whole genome shotgun (WGS) entry which is preliminary data.</text>
</comment>
<organism evidence="2 3">
    <name type="scientific">Massilia cellulosiltytica</name>
    <dbReference type="NCBI Taxonomy" id="2683234"/>
    <lineage>
        <taxon>Bacteria</taxon>
        <taxon>Pseudomonadati</taxon>
        <taxon>Pseudomonadota</taxon>
        <taxon>Betaproteobacteria</taxon>
        <taxon>Burkholderiales</taxon>
        <taxon>Oxalobacteraceae</taxon>
        <taxon>Telluria group</taxon>
        <taxon>Massilia</taxon>
    </lineage>
</organism>